<dbReference type="Proteomes" id="UP000321413">
    <property type="component" value="Unassembled WGS sequence"/>
</dbReference>
<evidence type="ECO:0000313" key="5">
    <source>
        <dbReference type="Proteomes" id="UP000321413"/>
    </source>
</evidence>
<dbReference type="EMBL" id="VPFD01000008">
    <property type="protein sequence ID" value="TXG00185.1"/>
    <property type="molecule type" value="Genomic_DNA"/>
</dbReference>
<evidence type="ECO:0000313" key="4">
    <source>
        <dbReference type="EMBL" id="TXG00185.1"/>
    </source>
</evidence>
<dbReference type="Pfam" id="PF00691">
    <property type="entry name" value="OmpA"/>
    <property type="match status" value="1"/>
</dbReference>
<feature type="transmembrane region" description="Helical" evidence="2">
    <location>
        <begin position="14"/>
        <end position="31"/>
    </location>
</feature>
<sequence length="230" mass="24694">MKDKPSEWVAISDLMAGVLAVVMLLLVVSVLQKSASAMQHQAELAAAKGTRGEAVARVAEAVSEMIGKRGAAGLMTFDARTNRWLLNDGVFERGSACLKSDVIAEVAAVRNQIGQFLTNNPTARILVEGHTDNIPVGHAVTDQQRFCTVYDDNFTLSAARAREARKALVGNLDQQVARRVVVAGYGDSRPLPGINPSDSKNRRVEVQFVVDVEEPSDTAPVTVASRAQRG</sequence>
<dbReference type="InterPro" id="IPR050330">
    <property type="entry name" value="Bact_OuterMem_StrucFunc"/>
</dbReference>
<keyword evidence="5" id="KW-1185">Reference proteome</keyword>
<protein>
    <submittedName>
        <fullName evidence="4">OmpA family protein</fullName>
    </submittedName>
</protein>
<dbReference type="InterPro" id="IPR036737">
    <property type="entry name" value="OmpA-like_sf"/>
</dbReference>
<dbReference type="Gene3D" id="3.30.1330.60">
    <property type="entry name" value="OmpA-like domain"/>
    <property type="match status" value="1"/>
</dbReference>
<keyword evidence="2" id="KW-1133">Transmembrane helix</keyword>
<gene>
    <name evidence="4" type="ORF">FVD38_09185</name>
</gene>
<keyword evidence="2" id="KW-0812">Transmembrane</keyword>
<dbReference type="PANTHER" id="PTHR30329:SF21">
    <property type="entry name" value="LIPOPROTEIN YIAD-RELATED"/>
    <property type="match status" value="1"/>
</dbReference>
<feature type="domain" description="OmpA-like" evidence="3">
    <location>
        <begin position="78"/>
        <end position="212"/>
    </location>
</feature>
<dbReference type="AlphaFoldDB" id="A0A5C7G494"/>
<evidence type="ECO:0000256" key="2">
    <source>
        <dbReference type="SAM" id="Phobius"/>
    </source>
</evidence>
<dbReference type="PANTHER" id="PTHR30329">
    <property type="entry name" value="STATOR ELEMENT OF FLAGELLAR MOTOR COMPLEX"/>
    <property type="match status" value="1"/>
</dbReference>
<dbReference type="SUPFAM" id="SSF103088">
    <property type="entry name" value="OmpA-like"/>
    <property type="match status" value="1"/>
</dbReference>
<evidence type="ECO:0000256" key="1">
    <source>
        <dbReference type="PROSITE-ProRule" id="PRU00473"/>
    </source>
</evidence>
<name>A0A5C7G494_9BURK</name>
<organism evidence="4 5">
    <name type="scientific">Massilia arenae</name>
    <dbReference type="NCBI Taxonomy" id="2603288"/>
    <lineage>
        <taxon>Bacteria</taxon>
        <taxon>Pseudomonadati</taxon>
        <taxon>Pseudomonadota</taxon>
        <taxon>Betaproteobacteria</taxon>
        <taxon>Burkholderiales</taxon>
        <taxon>Oxalobacteraceae</taxon>
        <taxon>Telluria group</taxon>
        <taxon>Massilia</taxon>
    </lineage>
</organism>
<accession>A0A5C7G494</accession>
<proteinExistence type="predicted"/>
<dbReference type="RefSeq" id="WP_147934537.1">
    <property type="nucleotide sequence ID" value="NZ_VPFD01000008.1"/>
</dbReference>
<dbReference type="InterPro" id="IPR006665">
    <property type="entry name" value="OmpA-like"/>
</dbReference>
<keyword evidence="1 2" id="KW-0472">Membrane</keyword>
<comment type="caution">
    <text evidence="4">The sequence shown here is derived from an EMBL/GenBank/DDBJ whole genome shotgun (WGS) entry which is preliminary data.</text>
</comment>
<dbReference type="PROSITE" id="PS51123">
    <property type="entry name" value="OMPA_2"/>
    <property type="match status" value="1"/>
</dbReference>
<reference evidence="4 5" key="1">
    <citation type="submission" date="2019-08" db="EMBL/GenBank/DDBJ databases">
        <title>Massilia golmudensis sp. nov., isolated from sand in the Qinghai-Tibetan Plateau.</title>
        <authorList>
            <person name="Zhang B."/>
        </authorList>
    </citation>
    <scope>NUCLEOTIDE SEQUENCE [LARGE SCALE GENOMIC DNA]</scope>
    <source>
        <strain evidence="4 5">GEM5</strain>
    </source>
</reference>
<evidence type="ECO:0000259" key="3">
    <source>
        <dbReference type="PROSITE" id="PS51123"/>
    </source>
</evidence>
<dbReference type="GO" id="GO:0016020">
    <property type="term" value="C:membrane"/>
    <property type="evidence" value="ECO:0007669"/>
    <property type="project" value="UniProtKB-UniRule"/>
</dbReference>